<evidence type="ECO:0000256" key="1">
    <source>
        <dbReference type="ARBA" id="ARBA00006865"/>
    </source>
</evidence>
<organism evidence="4 5">
    <name type="scientific">Nibrella saemangeumensis</name>
    <dbReference type="NCBI Taxonomy" id="1084526"/>
    <lineage>
        <taxon>Bacteria</taxon>
        <taxon>Pseudomonadati</taxon>
        <taxon>Bacteroidota</taxon>
        <taxon>Cytophagia</taxon>
        <taxon>Cytophagales</taxon>
        <taxon>Spirosomataceae</taxon>
        <taxon>Nibrella</taxon>
    </lineage>
</organism>
<dbReference type="SUPFAM" id="SSF49899">
    <property type="entry name" value="Concanavalin A-like lectins/glucanases"/>
    <property type="match status" value="1"/>
</dbReference>
<gene>
    <name evidence="4" type="ORF">GCM10023189_49710</name>
</gene>
<feature type="chain" id="PRO_5046262627" description="GH16 domain-containing protein" evidence="2">
    <location>
        <begin position="23"/>
        <end position="287"/>
    </location>
</feature>
<dbReference type="RefSeq" id="WP_345248170.1">
    <property type="nucleotide sequence ID" value="NZ_BAABHD010000081.1"/>
</dbReference>
<evidence type="ECO:0000313" key="5">
    <source>
        <dbReference type="Proteomes" id="UP001501175"/>
    </source>
</evidence>
<reference evidence="5" key="1">
    <citation type="journal article" date="2019" name="Int. J. Syst. Evol. Microbiol.">
        <title>The Global Catalogue of Microorganisms (GCM) 10K type strain sequencing project: providing services to taxonomists for standard genome sequencing and annotation.</title>
        <authorList>
            <consortium name="The Broad Institute Genomics Platform"/>
            <consortium name="The Broad Institute Genome Sequencing Center for Infectious Disease"/>
            <person name="Wu L."/>
            <person name="Ma J."/>
        </authorList>
    </citation>
    <scope>NUCLEOTIDE SEQUENCE [LARGE SCALE GENOMIC DNA]</scope>
    <source>
        <strain evidence="5">JCM 17927</strain>
    </source>
</reference>
<name>A0ABP8NGC6_9BACT</name>
<dbReference type="Pfam" id="PF00722">
    <property type="entry name" value="Glyco_hydro_16"/>
    <property type="match status" value="1"/>
</dbReference>
<comment type="similarity">
    <text evidence="1">Belongs to the glycosyl hydrolase 16 family.</text>
</comment>
<protein>
    <recommendedName>
        <fullName evidence="3">GH16 domain-containing protein</fullName>
    </recommendedName>
</protein>
<keyword evidence="5" id="KW-1185">Reference proteome</keyword>
<dbReference type="InterPro" id="IPR050546">
    <property type="entry name" value="Glycosyl_Hydrlase_16"/>
</dbReference>
<dbReference type="Gene3D" id="2.60.120.200">
    <property type="match status" value="1"/>
</dbReference>
<evidence type="ECO:0000259" key="3">
    <source>
        <dbReference type="PROSITE" id="PS51762"/>
    </source>
</evidence>
<proteinExistence type="inferred from homology"/>
<dbReference type="PANTHER" id="PTHR10963">
    <property type="entry name" value="GLYCOSYL HYDROLASE-RELATED"/>
    <property type="match status" value="1"/>
</dbReference>
<dbReference type="CDD" id="cd08023">
    <property type="entry name" value="GH16_laminarinase_like"/>
    <property type="match status" value="1"/>
</dbReference>
<accession>A0ABP8NGC6</accession>
<dbReference type="PROSITE" id="PS51762">
    <property type="entry name" value="GH16_2"/>
    <property type="match status" value="1"/>
</dbReference>
<keyword evidence="2" id="KW-0732">Signal</keyword>
<comment type="caution">
    <text evidence="4">The sequence shown here is derived from an EMBL/GenBank/DDBJ whole genome shotgun (WGS) entry which is preliminary data.</text>
</comment>
<dbReference type="Proteomes" id="UP001501175">
    <property type="component" value="Unassembled WGS sequence"/>
</dbReference>
<feature type="signal peptide" evidence="2">
    <location>
        <begin position="1"/>
        <end position="22"/>
    </location>
</feature>
<evidence type="ECO:0000313" key="4">
    <source>
        <dbReference type="EMBL" id="GAA4466906.1"/>
    </source>
</evidence>
<evidence type="ECO:0000256" key="2">
    <source>
        <dbReference type="SAM" id="SignalP"/>
    </source>
</evidence>
<dbReference type="InterPro" id="IPR000757">
    <property type="entry name" value="Beta-glucanase-like"/>
</dbReference>
<dbReference type="PANTHER" id="PTHR10963:SF55">
    <property type="entry name" value="GLYCOSIDE HYDROLASE FAMILY 16 PROTEIN"/>
    <property type="match status" value="1"/>
</dbReference>
<feature type="domain" description="GH16" evidence="3">
    <location>
        <begin position="44"/>
        <end position="287"/>
    </location>
</feature>
<dbReference type="InterPro" id="IPR013320">
    <property type="entry name" value="ConA-like_dom_sf"/>
</dbReference>
<sequence>MKTSLTLFCGLLFGNLFQFCVAQTRPVTSATTSPKTDWKLVWADEFDTDGPPDPTKWVFEKGFVRNRELQWYQPDNARCENGMLIIEGWREQRPNPNYQPGSDNWKTSRPTIDYTAASLQTRGLHSWLYGRFEMRGRIDTRPGLWPAFWTLGVAGEWPSNGEIDIMEYYRDMLLANVAWGTARRYKAEWRTTKTPIESFNDPNWSKQFHVWRMDWDETAIRLYVDDRLLNTVLLSETINQDGTGINPFRQPHYILLNLAIGGDNGGDPAATTFPSRYEVDYVRVYQR</sequence>
<dbReference type="EMBL" id="BAABHD010000081">
    <property type="protein sequence ID" value="GAA4466906.1"/>
    <property type="molecule type" value="Genomic_DNA"/>
</dbReference>